<protein>
    <submittedName>
        <fullName evidence="6">UbiA prenyltransferase</fullName>
    </submittedName>
</protein>
<dbReference type="GO" id="GO:0016020">
    <property type="term" value="C:membrane"/>
    <property type="evidence" value="ECO:0007669"/>
    <property type="project" value="UniProtKB-SubCell"/>
</dbReference>
<dbReference type="Pfam" id="PF01040">
    <property type="entry name" value="UbiA"/>
    <property type="match status" value="1"/>
</dbReference>
<comment type="subcellular location">
    <subcellularLocation>
        <location evidence="1">Membrane</location>
        <topology evidence="1">Multi-pass membrane protein</topology>
    </subcellularLocation>
</comment>
<evidence type="ECO:0000313" key="6">
    <source>
        <dbReference type="EMBL" id="POS80966.1"/>
    </source>
</evidence>
<evidence type="ECO:0000256" key="1">
    <source>
        <dbReference type="ARBA" id="ARBA00004141"/>
    </source>
</evidence>
<dbReference type="InterPro" id="IPR000537">
    <property type="entry name" value="UbiA_prenyltransferase"/>
</dbReference>
<keyword evidence="2 5" id="KW-0812">Transmembrane</keyword>
<evidence type="ECO:0000313" key="7">
    <source>
        <dbReference type="Proteomes" id="UP000094444"/>
    </source>
</evidence>
<dbReference type="PANTHER" id="PTHR42723:SF1">
    <property type="entry name" value="CHLOROPHYLL SYNTHASE, CHLOROPLASTIC"/>
    <property type="match status" value="1"/>
</dbReference>
<keyword evidence="7" id="KW-1185">Reference proteome</keyword>
<name>A0A2P5IEN9_DIAHE</name>
<dbReference type="EMBL" id="MAVT02000025">
    <property type="protein sequence ID" value="POS80966.1"/>
    <property type="molecule type" value="Genomic_DNA"/>
</dbReference>
<dbReference type="PANTHER" id="PTHR42723">
    <property type="entry name" value="CHLOROPHYLL SYNTHASE"/>
    <property type="match status" value="1"/>
</dbReference>
<keyword evidence="3 5" id="KW-1133">Transmembrane helix</keyword>
<evidence type="ECO:0000256" key="3">
    <source>
        <dbReference type="ARBA" id="ARBA00022989"/>
    </source>
</evidence>
<feature type="transmembrane region" description="Helical" evidence="5">
    <location>
        <begin position="263"/>
        <end position="282"/>
    </location>
</feature>
<dbReference type="InterPro" id="IPR050475">
    <property type="entry name" value="Prenyltransferase_related"/>
</dbReference>
<dbReference type="InParanoid" id="A0A2P5IEN9"/>
<accession>A0A2P5IEN9</accession>
<feature type="transmembrane region" description="Helical" evidence="5">
    <location>
        <begin position="189"/>
        <end position="210"/>
    </location>
</feature>
<evidence type="ECO:0000256" key="5">
    <source>
        <dbReference type="SAM" id="Phobius"/>
    </source>
</evidence>
<comment type="caution">
    <text evidence="6">The sequence shown here is derived from an EMBL/GenBank/DDBJ whole genome shotgun (WGS) entry which is preliminary data.</text>
</comment>
<organism evidence="6 7">
    <name type="scientific">Diaporthe helianthi</name>
    <dbReference type="NCBI Taxonomy" id="158607"/>
    <lineage>
        <taxon>Eukaryota</taxon>
        <taxon>Fungi</taxon>
        <taxon>Dikarya</taxon>
        <taxon>Ascomycota</taxon>
        <taxon>Pezizomycotina</taxon>
        <taxon>Sordariomycetes</taxon>
        <taxon>Sordariomycetidae</taxon>
        <taxon>Diaporthales</taxon>
        <taxon>Diaporthaceae</taxon>
        <taxon>Diaporthe</taxon>
    </lineage>
</organism>
<sequence>MANVNVESVKHNRRTLWYKLETLYLFTKGDFKSIVVPHSIFAISVVFSKADLLHTAKYEFNPGRILTRIPLMIFWLWIHLLVEDISNQRLPGGIAEDTLNKPWRPIPSGRLSAEEAQQILRVLVPLALLTSTVLSSSRPSATLMTLVWLYNDLDAANAGPMQRNMLNAAGLACFGWGALTTLIGSSEAVGGNTVLICWIALTAAVVMTTIHAQDFPDVAGDKARGRKTIPLVFNEVLARATLAFLVLFWSVVCLVFWDVKSPMVWVAMLGMAGAMSLKTVLGRTLRSDKLVWRLWCYWMSFLYLLPVFSTGCVMSRANGMRE</sequence>
<evidence type="ECO:0000256" key="2">
    <source>
        <dbReference type="ARBA" id="ARBA00022692"/>
    </source>
</evidence>
<keyword evidence="4 5" id="KW-0472">Membrane</keyword>
<feature type="transmembrane region" description="Helical" evidence="5">
    <location>
        <begin position="294"/>
        <end position="317"/>
    </location>
</feature>
<dbReference type="CDD" id="cd13965">
    <property type="entry name" value="PT_UbiA_3"/>
    <property type="match status" value="1"/>
</dbReference>
<reference evidence="6" key="1">
    <citation type="submission" date="2017-09" db="EMBL/GenBank/DDBJ databases">
        <title>Polyketide synthases of a Diaporthe helianthi virulent isolate.</title>
        <authorList>
            <person name="Baroncelli R."/>
        </authorList>
    </citation>
    <scope>NUCLEOTIDE SEQUENCE [LARGE SCALE GENOMIC DNA]</scope>
    <source>
        <strain evidence="6">7/96</strain>
    </source>
</reference>
<dbReference type="GO" id="GO:0016765">
    <property type="term" value="F:transferase activity, transferring alkyl or aryl (other than methyl) groups"/>
    <property type="evidence" value="ECO:0007669"/>
    <property type="project" value="InterPro"/>
</dbReference>
<feature type="transmembrane region" description="Helical" evidence="5">
    <location>
        <begin position="231"/>
        <end position="257"/>
    </location>
</feature>
<dbReference type="STRING" id="158607.A0A2P5IEN9"/>
<proteinExistence type="predicted"/>
<gene>
    <name evidence="6" type="ORF">DHEL01_v200639</name>
</gene>
<feature type="transmembrane region" description="Helical" evidence="5">
    <location>
        <begin position="165"/>
        <end position="183"/>
    </location>
</feature>
<dbReference type="OrthoDB" id="434972at2759"/>
<evidence type="ECO:0000256" key="4">
    <source>
        <dbReference type="ARBA" id="ARBA00023136"/>
    </source>
</evidence>
<dbReference type="AlphaFoldDB" id="A0A2P5IEN9"/>
<dbReference type="Proteomes" id="UP000094444">
    <property type="component" value="Unassembled WGS sequence"/>
</dbReference>